<evidence type="ECO:0000313" key="3">
    <source>
        <dbReference type="EMBL" id="QHS95373.1"/>
    </source>
</evidence>
<name>A0A6C0BVT5_9ZZZZ</name>
<reference evidence="3" key="1">
    <citation type="journal article" date="2020" name="Nature">
        <title>Giant virus diversity and host interactions through global metagenomics.</title>
        <authorList>
            <person name="Schulz F."/>
            <person name="Roux S."/>
            <person name="Paez-Espino D."/>
            <person name="Jungbluth S."/>
            <person name="Walsh D.A."/>
            <person name="Denef V.J."/>
            <person name="McMahon K.D."/>
            <person name="Konstantinidis K.T."/>
            <person name="Eloe-Fadrosh E.A."/>
            <person name="Kyrpides N.C."/>
            <person name="Woyke T."/>
        </authorList>
    </citation>
    <scope>NUCLEOTIDE SEQUENCE</scope>
    <source>
        <strain evidence="3">GVMAG-M-3300018428-35</strain>
    </source>
</reference>
<proteinExistence type="predicted"/>
<dbReference type="AlphaFoldDB" id="A0A6C0BVT5"/>
<dbReference type="PANTHER" id="PTHR36681:SF3">
    <property type="entry name" value="NUCLEAR GTPASE, GERMINAL CENTER-ASSOCIATED, TANDEM DUPLICATE 3"/>
    <property type="match status" value="1"/>
</dbReference>
<feature type="coiled-coil region" evidence="1">
    <location>
        <begin position="297"/>
        <end position="324"/>
    </location>
</feature>
<dbReference type="Pfam" id="PF00350">
    <property type="entry name" value="Dynamin_N"/>
    <property type="match status" value="1"/>
</dbReference>
<dbReference type="SUPFAM" id="SSF52540">
    <property type="entry name" value="P-loop containing nucleoside triphosphate hydrolases"/>
    <property type="match status" value="1"/>
</dbReference>
<organism evidence="3">
    <name type="scientific">viral metagenome</name>
    <dbReference type="NCBI Taxonomy" id="1070528"/>
    <lineage>
        <taxon>unclassified sequences</taxon>
        <taxon>metagenomes</taxon>
        <taxon>organismal metagenomes</taxon>
    </lineage>
</organism>
<protein>
    <recommendedName>
        <fullName evidence="2">Dynamin N-terminal domain-containing protein</fullName>
    </recommendedName>
</protein>
<dbReference type="Gene3D" id="3.40.50.300">
    <property type="entry name" value="P-loop containing nucleotide triphosphate hydrolases"/>
    <property type="match status" value="1"/>
</dbReference>
<dbReference type="InterPro" id="IPR027417">
    <property type="entry name" value="P-loop_NTPase"/>
</dbReference>
<dbReference type="InterPro" id="IPR045063">
    <property type="entry name" value="Dynamin_N"/>
</dbReference>
<keyword evidence="1" id="KW-0175">Coiled coil</keyword>
<evidence type="ECO:0000256" key="1">
    <source>
        <dbReference type="SAM" id="Coils"/>
    </source>
</evidence>
<accession>A0A6C0BVT5</accession>
<feature type="domain" description="Dynamin N-terminal" evidence="2">
    <location>
        <begin position="44"/>
        <end position="245"/>
    </location>
</feature>
<evidence type="ECO:0000259" key="2">
    <source>
        <dbReference type="Pfam" id="PF00350"/>
    </source>
</evidence>
<dbReference type="EMBL" id="MN739248">
    <property type="protein sequence ID" value="QHS95373.1"/>
    <property type="molecule type" value="Genomic_DNA"/>
</dbReference>
<sequence>MNYSKIYSELKKINNELICKFITDNNIKELDFLFKNHDKKPNLALLGQSGSGKSTLINKLLDDNVLDSSDGKGAVTQYPIEIKYNDEIKYDIISDLDVFDDEYKLREILMEKDFCSNYSEELLTDDNLKNEISDQIDVLKNIELTYKIKKSKKKYDWKKFNKDLYGNVNDKYHFKYNDIYLNVSPFIKKIIIYINNDIIKNINLVDLPGTQDKMKLRTDKTNNYLKNETDFIIMVESNERARSSSFIDKALNNHVVNIIVTKRISDILLAITKIDRTLDSIKEEKLDELDSDEELDIDDHDNIIKEYEKRLNDTEIKLKEDIRNNHSLKIHNIESENINIKFYSKNDNESIGSLKKYINDICFKRKEKYNKIIYNLLYKYYEEIKNYIESESVEEEEKEKIKNLLNDFETELNNKLLLKISTNYEIIGDSNFNKILEDNEEYRNKLINTHGITLTSVLQKKYHVSCHDEIFHLVEDLSTNYKKFWMNVVESYIKEIDCKYNHNILLEKNLQKENIMKIKSIGENDLIQKIQSNLINSSKDYYINEEYIKYKEHLHINGNNIIHENINKNINHYSILSRLLYGDGTSNICRKYIEEMLSINKNKNIRIQIVKDLKDLLDKTTEDIINFQKNEIKKTINKTISKYDKIELNIQTINEILDTIKF</sequence>
<dbReference type="PANTHER" id="PTHR36681">
    <property type="entry name" value="NUCLEAR GTPASE, GERMINAL CENTER-ASSOCIATED, TANDEM DUPLICATE 3"/>
    <property type="match status" value="1"/>
</dbReference>